<reference evidence="2" key="1">
    <citation type="journal article" date="2019" name="Int. J. Food Microbiol.">
        <title>Developing a novel molecular serotyping system based on capsular polysaccharide synthesis gene clusters of Vibrio parahaemolyticus.</title>
        <authorList>
            <person name="Pang Y."/>
            <person name="Guo X."/>
            <person name="Tian X."/>
            <person name="Liu F."/>
            <person name="Wang L."/>
            <person name="Wu J."/>
            <person name="Zhang S."/>
            <person name="Li S."/>
            <person name="Liu B."/>
        </authorList>
    </citation>
    <scope>NUCLEOTIDE SEQUENCE</scope>
    <source>
        <strain evidence="2">G2888</strain>
    </source>
</reference>
<protein>
    <submittedName>
        <fullName evidence="2">WcaK</fullName>
    </submittedName>
</protein>
<dbReference type="InterPro" id="IPR007345">
    <property type="entry name" value="Polysacch_pyruvyl_Trfase"/>
</dbReference>
<dbReference type="Pfam" id="PF04230">
    <property type="entry name" value="PS_pyruv_trans"/>
    <property type="match status" value="1"/>
</dbReference>
<evidence type="ECO:0000259" key="1">
    <source>
        <dbReference type="Pfam" id="PF04230"/>
    </source>
</evidence>
<feature type="domain" description="Polysaccharide pyruvyl transferase" evidence="1">
    <location>
        <begin position="14"/>
        <end position="194"/>
    </location>
</feature>
<proteinExistence type="predicted"/>
<gene>
    <name evidence="2" type="primary">wcaK</name>
</gene>
<accession>A0A5P4S815</accession>
<dbReference type="AlphaFoldDB" id="A0A5P4S815"/>
<evidence type="ECO:0000313" key="2">
    <source>
        <dbReference type="EMBL" id="QFC18476.1"/>
    </source>
</evidence>
<organism evidence="2">
    <name type="scientific">Vibrio parahaemolyticus</name>
    <dbReference type="NCBI Taxonomy" id="670"/>
    <lineage>
        <taxon>Bacteria</taxon>
        <taxon>Pseudomonadati</taxon>
        <taxon>Pseudomonadota</taxon>
        <taxon>Gammaproteobacteria</taxon>
        <taxon>Vibrionales</taxon>
        <taxon>Vibrionaceae</taxon>
        <taxon>Vibrio</taxon>
    </lineage>
</organism>
<dbReference type="EMBL" id="MK482101">
    <property type="protein sequence ID" value="QFC18476.1"/>
    <property type="molecule type" value="Genomic_DNA"/>
</dbReference>
<dbReference type="RefSeq" id="WP_025630495.1">
    <property type="nucleotide sequence ID" value="NZ_JAMPYJ010000043.1"/>
</dbReference>
<name>A0A5P4S815_VIBPH</name>
<sequence length="307" mass="35001">MNNLLFIHNKPKVFNIGDYLCTPIHYFDFGLRIHNNKIFLKENDYNCIVGGGAYKEHASNAIKDVKAGGIVTWAIGSSENSKITSPNLEKFHRFSTRDIKVANDFGVEFLPCVSVLSDLVDVPVGDKVGVFLNHDTDITESSDIETIKSYCESNDIVFGTNSLSPNAFKKVFSGTNRIITNSYHVIYWSLLSGRSIKILGYSSKFYSLLDMFELNEEAITRYEPRKGQLKTKVYELLKTDNYFCIENNEELKGDFRRMNINFANSLVESGFVPKAELNKKGHITSSFRYAKYRLYMSLKMLKNKNGF</sequence>